<keyword evidence="4" id="KW-0564">Palmitate</keyword>
<evidence type="ECO:0000256" key="4">
    <source>
        <dbReference type="ARBA" id="ARBA00023139"/>
    </source>
</evidence>
<evidence type="ECO:0000313" key="10">
    <source>
        <dbReference type="Proteomes" id="UP000886724"/>
    </source>
</evidence>
<keyword evidence="5 6" id="KW-0449">Lipoprotein</keyword>
<sequence length="268" mass="29809">MKKIILLICLFLGFSLTGCQSSDDANTLTVAATSKPHGDILEEAKDILKKDYDIDLKIEILDDYYIFNRSLDNGDVDANYFQHLPFFEDDVEKNGYDIVNAGGIHIEPFGFYSKKIDDISELKKNDVVIISNSVADHGRILSILDTAGIIELDDNVKIQEATIEDIVANPLNLKFEEIKPEMLTTAYQNNEGAMVAINGNYAIDANLNPTKDALLLESANENNPYVNIIACKDENDERVKALVAVLKSDQIKKFINDTYQDGSVIPVV</sequence>
<feature type="signal peptide" evidence="8">
    <location>
        <begin position="1"/>
        <end position="21"/>
    </location>
</feature>
<proteinExistence type="inferred from homology"/>
<keyword evidence="3" id="KW-0472">Membrane</keyword>
<keyword evidence="2 8" id="KW-0732">Signal</keyword>
<evidence type="ECO:0000256" key="2">
    <source>
        <dbReference type="ARBA" id="ARBA00022729"/>
    </source>
</evidence>
<dbReference type="PIRSF" id="PIRSF002854">
    <property type="entry name" value="MetQ"/>
    <property type="match status" value="1"/>
</dbReference>
<evidence type="ECO:0000256" key="8">
    <source>
        <dbReference type="SAM" id="SignalP"/>
    </source>
</evidence>
<accession>A0A9D2BKY4</accession>
<feature type="chain" id="PRO_5039215074" description="Lipoprotein" evidence="8">
    <location>
        <begin position="22"/>
        <end position="268"/>
    </location>
</feature>
<comment type="subcellular location">
    <subcellularLocation>
        <location evidence="1">Membrane</location>
        <topology evidence="1">Lipid-anchor</topology>
    </subcellularLocation>
</comment>
<dbReference type="PANTHER" id="PTHR30429">
    <property type="entry name" value="D-METHIONINE-BINDING LIPOPROTEIN METQ"/>
    <property type="match status" value="1"/>
</dbReference>
<dbReference type="GO" id="GO:0016020">
    <property type="term" value="C:membrane"/>
    <property type="evidence" value="ECO:0007669"/>
    <property type="project" value="UniProtKB-SubCell"/>
</dbReference>
<dbReference type="AlphaFoldDB" id="A0A9D2BKY4"/>
<feature type="lipid moiety-binding region" description="S-diacylglycerol cysteine" evidence="7">
    <location>
        <position position="19"/>
    </location>
</feature>
<gene>
    <name evidence="9" type="ORF">H9980_00960</name>
</gene>
<evidence type="ECO:0000256" key="5">
    <source>
        <dbReference type="ARBA" id="ARBA00023288"/>
    </source>
</evidence>
<dbReference type="EMBL" id="DXET01000027">
    <property type="protein sequence ID" value="HIX80530.1"/>
    <property type="molecule type" value="Genomic_DNA"/>
</dbReference>
<dbReference type="Proteomes" id="UP000886724">
    <property type="component" value="Unassembled WGS sequence"/>
</dbReference>
<dbReference type="InterPro" id="IPR004872">
    <property type="entry name" value="Lipoprotein_NlpA"/>
</dbReference>
<evidence type="ECO:0000256" key="7">
    <source>
        <dbReference type="PIRSR" id="PIRSR002854-1"/>
    </source>
</evidence>
<evidence type="ECO:0000256" key="6">
    <source>
        <dbReference type="PIRNR" id="PIRNR002854"/>
    </source>
</evidence>
<dbReference type="SUPFAM" id="SSF53850">
    <property type="entry name" value="Periplasmic binding protein-like II"/>
    <property type="match status" value="1"/>
</dbReference>
<organism evidence="9 10">
    <name type="scientific">Candidatus Erysipelatoclostridium merdavium</name>
    <dbReference type="NCBI Taxonomy" id="2838566"/>
    <lineage>
        <taxon>Bacteria</taxon>
        <taxon>Bacillati</taxon>
        <taxon>Bacillota</taxon>
        <taxon>Erysipelotrichia</taxon>
        <taxon>Erysipelotrichales</taxon>
        <taxon>Erysipelotrichales incertae sedis</taxon>
    </lineage>
</organism>
<reference evidence="9" key="1">
    <citation type="journal article" date="2021" name="PeerJ">
        <title>Extensive microbial diversity within the chicken gut microbiome revealed by metagenomics and culture.</title>
        <authorList>
            <person name="Gilroy R."/>
            <person name="Ravi A."/>
            <person name="Getino M."/>
            <person name="Pursley I."/>
            <person name="Horton D.L."/>
            <person name="Alikhan N.F."/>
            <person name="Baker D."/>
            <person name="Gharbi K."/>
            <person name="Hall N."/>
            <person name="Watson M."/>
            <person name="Adriaenssens E.M."/>
            <person name="Foster-Nyarko E."/>
            <person name="Jarju S."/>
            <person name="Secka A."/>
            <person name="Antonio M."/>
            <person name="Oren A."/>
            <person name="Chaudhuri R.R."/>
            <person name="La Ragione R."/>
            <person name="Hildebrand F."/>
            <person name="Pallen M.J."/>
        </authorList>
    </citation>
    <scope>NUCLEOTIDE SEQUENCE</scope>
    <source>
        <strain evidence="9">ChiGjej1B1-14440</strain>
    </source>
</reference>
<dbReference type="Gene3D" id="3.40.190.10">
    <property type="entry name" value="Periplasmic binding protein-like II"/>
    <property type="match status" value="2"/>
</dbReference>
<dbReference type="PANTHER" id="PTHR30429:SF0">
    <property type="entry name" value="METHIONINE-BINDING LIPOPROTEIN METQ"/>
    <property type="match status" value="1"/>
</dbReference>
<dbReference type="PROSITE" id="PS51257">
    <property type="entry name" value="PROKAR_LIPOPROTEIN"/>
    <property type="match status" value="1"/>
</dbReference>
<protein>
    <recommendedName>
        <fullName evidence="6">Lipoprotein</fullName>
    </recommendedName>
</protein>
<evidence type="ECO:0000256" key="1">
    <source>
        <dbReference type="ARBA" id="ARBA00004635"/>
    </source>
</evidence>
<comment type="similarity">
    <text evidence="6">Belongs to the nlpA lipoprotein family.</text>
</comment>
<reference evidence="9" key="2">
    <citation type="submission" date="2021-04" db="EMBL/GenBank/DDBJ databases">
        <authorList>
            <person name="Gilroy R."/>
        </authorList>
    </citation>
    <scope>NUCLEOTIDE SEQUENCE</scope>
    <source>
        <strain evidence="9">ChiGjej1B1-14440</strain>
    </source>
</reference>
<comment type="caution">
    <text evidence="9">The sequence shown here is derived from an EMBL/GenBank/DDBJ whole genome shotgun (WGS) entry which is preliminary data.</text>
</comment>
<evidence type="ECO:0000256" key="3">
    <source>
        <dbReference type="ARBA" id="ARBA00023136"/>
    </source>
</evidence>
<name>A0A9D2BKY4_9FIRM</name>
<evidence type="ECO:0000313" key="9">
    <source>
        <dbReference type="EMBL" id="HIX80530.1"/>
    </source>
</evidence>
<dbReference type="Pfam" id="PF03180">
    <property type="entry name" value="Lipoprotein_9"/>
    <property type="match status" value="1"/>
</dbReference>